<gene>
    <name evidence="1" type="ORF">METZ01_LOCUS135577</name>
</gene>
<protein>
    <submittedName>
        <fullName evidence="1">Uncharacterized protein</fullName>
    </submittedName>
</protein>
<organism evidence="1">
    <name type="scientific">marine metagenome</name>
    <dbReference type="NCBI Taxonomy" id="408172"/>
    <lineage>
        <taxon>unclassified sequences</taxon>
        <taxon>metagenomes</taxon>
        <taxon>ecological metagenomes</taxon>
    </lineage>
</organism>
<proteinExistence type="predicted"/>
<evidence type="ECO:0000313" key="1">
    <source>
        <dbReference type="EMBL" id="SVA82723.1"/>
    </source>
</evidence>
<dbReference type="AlphaFoldDB" id="A0A381Z1N3"/>
<name>A0A381Z1N3_9ZZZZ</name>
<sequence length="29" mass="3057">MSACMIKAVPIILLKFALVGSDQAPLGLR</sequence>
<accession>A0A381Z1N3</accession>
<dbReference type="EMBL" id="UINC01019527">
    <property type="protein sequence ID" value="SVA82723.1"/>
    <property type="molecule type" value="Genomic_DNA"/>
</dbReference>
<reference evidence="1" key="1">
    <citation type="submission" date="2018-05" db="EMBL/GenBank/DDBJ databases">
        <authorList>
            <person name="Lanie J.A."/>
            <person name="Ng W.-L."/>
            <person name="Kazmierczak K.M."/>
            <person name="Andrzejewski T.M."/>
            <person name="Davidsen T.M."/>
            <person name="Wayne K.J."/>
            <person name="Tettelin H."/>
            <person name="Glass J.I."/>
            <person name="Rusch D."/>
            <person name="Podicherti R."/>
            <person name="Tsui H.-C.T."/>
            <person name="Winkler M.E."/>
        </authorList>
    </citation>
    <scope>NUCLEOTIDE SEQUENCE</scope>
</reference>
<feature type="non-terminal residue" evidence="1">
    <location>
        <position position="29"/>
    </location>
</feature>